<dbReference type="InterPro" id="IPR001727">
    <property type="entry name" value="GDT1-like"/>
</dbReference>
<feature type="transmembrane region" description="Helical" evidence="6">
    <location>
        <begin position="279"/>
        <end position="299"/>
    </location>
</feature>
<comment type="similarity">
    <text evidence="2 6">Belongs to the GDT1 family.</text>
</comment>
<evidence type="ECO:0000256" key="1">
    <source>
        <dbReference type="ARBA" id="ARBA00004141"/>
    </source>
</evidence>
<proteinExistence type="inferred from homology"/>
<dbReference type="EMBL" id="JACGWN010000006">
    <property type="protein sequence ID" value="KAL0447317.1"/>
    <property type="molecule type" value="Genomic_DNA"/>
</dbReference>
<dbReference type="GO" id="GO:0032468">
    <property type="term" value="P:Golgi calcium ion homeostasis"/>
    <property type="evidence" value="ECO:0007669"/>
    <property type="project" value="TreeGrafter"/>
</dbReference>
<accession>A0AAW2X3J2</accession>
<dbReference type="GO" id="GO:0015085">
    <property type="term" value="F:calcium ion transmembrane transporter activity"/>
    <property type="evidence" value="ECO:0007669"/>
    <property type="project" value="TreeGrafter"/>
</dbReference>
<evidence type="ECO:0000313" key="7">
    <source>
        <dbReference type="EMBL" id="KAL0447317.1"/>
    </source>
</evidence>
<name>A0AAW2X3J2_9LAMI</name>
<sequence length="397" mass="42946">MAANFQSSSVLPMASTDSPSKLEEKLFKGSAMTKRGAYAAISYMTCAVLLVIFNKAALSSYSFPSANVITLCQMICSCCFLYVLRRSKLISFSANESIAVAESYKTLVPTKTLIDTSPLALTYLLYMEFMTTEEKCYNFTLLAHTSEICSSRGKFTLLNKLIEKSVISLRSGVLNAPSLNYLKLLMMCGLFTLRSTEQALAGTDTASSLQSFSFLGDLGDISTGCQSVCTLNHFISFIEFYGLGLTVQPNHAFLLIFFSELGDKTFFIAALLAARNSAAVTFIGTFGALAVMTIISVVLGRTFHYVDDILPFSLPPGEKLSMQQLTFCYVIVTHSLTFMKLAPITGIFCVSCLLEASSSDGLKAEEEQKEAELAVSELSGSGAGILAAANTVFSTFL</sequence>
<evidence type="ECO:0000256" key="6">
    <source>
        <dbReference type="RuleBase" id="RU365102"/>
    </source>
</evidence>
<comment type="caution">
    <text evidence="6">Lacks conserved residue(s) required for the propagation of feature annotation.</text>
</comment>
<evidence type="ECO:0000256" key="4">
    <source>
        <dbReference type="ARBA" id="ARBA00022989"/>
    </source>
</evidence>
<evidence type="ECO:0000256" key="2">
    <source>
        <dbReference type="ARBA" id="ARBA00009190"/>
    </source>
</evidence>
<comment type="caution">
    <text evidence="7">The sequence shown here is derived from an EMBL/GenBank/DDBJ whole genome shotgun (WGS) entry which is preliminary data.</text>
</comment>
<feature type="transmembrane region" description="Helical" evidence="6">
    <location>
        <begin position="65"/>
        <end position="84"/>
    </location>
</feature>
<dbReference type="PROSITE" id="PS01214">
    <property type="entry name" value="UPF0016"/>
    <property type="match status" value="1"/>
</dbReference>
<reference evidence="7" key="1">
    <citation type="submission" date="2020-06" db="EMBL/GenBank/DDBJ databases">
        <authorList>
            <person name="Li T."/>
            <person name="Hu X."/>
            <person name="Zhang T."/>
            <person name="Song X."/>
            <person name="Zhang H."/>
            <person name="Dai N."/>
            <person name="Sheng W."/>
            <person name="Hou X."/>
            <person name="Wei L."/>
        </authorList>
    </citation>
    <scope>NUCLEOTIDE SEQUENCE</scope>
    <source>
        <strain evidence="7">KEN1</strain>
        <tissue evidence="7">Leaf</tissue>
    </source>
</reference>
<keyword evidence="5 6" id="KW-0472">Membrane</keyword>
<dbReference type="InterPro" id="IPR049555">
    <property type="entry name" value="GDT1-like_CS"/>
</dbReference>
<feature type="transmembrane region" description="Helical" evidence="6">
    <location>
        <begin position="36"/>
        <end position="53"/>
    </location>
</feature>
<dbReference type="GO" id="GO:0009535">
    <property type="term" value="C:chloroplast thylakoid membrane"/>
    <property type="evidence" value="ECO:0007669"/>
    <property type="project" value="TreeGrafter"/>
</dbReference>
<dbReference type="PANTHER" id="PTHR12608:SF6">
    <property type="entry name" value="PROTEIN PAM71, CHLOROPLASTIC"/>
    <property type="match status" value="1"/>
</dbReference>
<dbReference type="GO" id="GO:0032472">
    <property type="term" value="P:Golgi calcium ion transport"/>
    <property type="evidence" value="ECO:0007669"/>
    <property type="project" value="TreeGrafter"/>
</dbReference>
<protein>
    <recommendedName>
        <fullName evidence="6">GDT1 family protein</fullName>
    </recommendedName>
</protein>
<dbReference type="GO" id="GO:0005794">
    <property type="term" value="C:Golgi apparatus"/>
    <property type="evidence" value="ECO:0007669"/>
    <property type="project" value="TreeGrafter"/>
</dbReference>
<reference evidence="7" key="2">
    <citation type="journal article" date="2024" name="Plant">
        <title>Genomic evolution and insights into agronomic trait innovations of Sesamum species.</title>
        <authorList>
            <person name="Miao H."/>
            <person name="Wang L."/>
            <person name="Qu L."/>
            <person name="Liu H."/>
            <person name="Sun Y."/>
            <person name="Le M."/>
            <person name="Wang Q."/>
            <person name="Wei S."/>
            <person name="Zheng Y."/>
            <person name="Lin W."/>
            <person name="Duan Y."/>
            <person name="Cao H."/>
            <person name="Xiong S."/>
            <person name="Wang X."/>
            <person name="Wei L."/>
            <person name="Li C."/>
            <person name="Ma Q."/>
            <person name="Ju M."/>
            <person name="Zhao R."/>
            <person name="Li G."/>
            <person name="Mu C."/>
            <person name="Tian Q."/>
            <person name="Mei H."/>
            <person name="Zhang T."/>
            <person name="Gao T."/>
            <person name="Zhang H."/>
        </authorList>
    </citation>
    <scope>NUCLEOTIDE SEQUENCE</scope>
    <source>
        <strain evidence="7">KEN1</strain>
    </source>
</reference>
<organism evidence="7">
    <name type="scientific">Sesamum latifolium</name>
    <dbReference type="NCBI Taxonomy" id="2727402"/>
    <lineage>
        <taxon>Eukaryota</taxon>
        <taxon>Viridiplantae</taxon>
        <taxon>Streptophyta</taxon>
        <taxon>Embryophyta</taxon>
        <taxon>Tracheophyta</taxon>
        <taxon>Spermatophyta</taxon>
        <taxon>Magnoliopsida</taxon>
        <taxon>eudicotyledons</taxon>
        <taxon>Gunneridae</taxon>
        <taxon>Pentapetalae</taxon>
        <taxon>asterids</taxon>
        <taxon>lamiids</taxon>
        <taxon>Lamiales</taxon>
        <taxon>Pedaliaceae</taxon>
        <taxon>Sesamum</taxon>
    </lineage>
</organism>
<dbReference type="PANTHER" id="PTHR12608">
    <property type="entry name" value="TRANSMEMBRANE PROTEIN HTP-1 RELATED"/>
    <property type="match status" value="1"/>
</dbReference>
<gene>
    <name evidence="7" type="ORF">Slati_1859600</name>
</gene>
<dbReference type="Pfam" id="PF01169">
    <property type="entry name" value="GDT1"/>
    <property type="match status" value="1"/>
</dbReference>
<keyword evidence="3 6" id="KW-0812">Transmembrane</keyword>
<keyword evidence="4 6" id="KW-1133">Transmembrane helix</keyword>
<evidence type="ECO:0000256" key="5">
    <source>
        <dbReference type="ARBA" id="ARBA00023136"/>
    </source>
</evidence>
<comment type="subcellular location">
    <subcellularLocation>
        <location evidence="1 6">Membrane</location>
        <topology evidence="1 6">Multi-pass membrane protein</topology>
    </subcellularLocation>
</comment>
<evidence type="ECO:0000256" key="3">
    <source>
        <dbReference type="ARBA" id="ARBA00022692"/>
    </source>
</evidence>
<dbReference type="AlphaFoldDB" id="A0AAW2X3J2"/>
<dbReference type="GO" id="GO:0005384">
    <property type="term" value="F:manganese ion transmembrane transporter activity"/>
    <property type="evidence" value="ECO:0007669"/>
    <property type="project" value="TreeGrafter"/>
</dbReference>